<keyword evidence="4" id="KW-1185">Reference proteome</keyword>
<dbReference type="Proteomes" id="UP000241546">
    <property type="component" value="Unassembled WGS sequence"/>
</dbReference>
<dbReference type="GeneID" id="36597894"/>
<dbReference type="OrthoDB" id="4896233at2759"/>
<evidence type="ECO:0000256" key="1">
    <source>
        <dbReference type="SAM" id="Coils"/>
    </source>
</evidence>
<dbReference type="AlphaFoldDB" id="A0A2T4BGS3"/>
<protein>
    <submittedName>
        <fullName evidence="3">Uncharacterized protein</fullName>
    </submittedName>
</protein>
<gene>
    <name evidence="3" type="ORF">BBK36DRAFT_1112101</name>
</gene>
<keyword evidence="1" id="KW-0175">Coiled coil</keyword>
<dbReference type="EMBL" id="KZ680209">
    <property type="protein sequence ID" value="PTB68524.1"/>
    <property type="molecule type" value="Genomic_DNA"/>
</dbReference>
<feature type="compositionally biased region" description="Polar residues" evidence="2">
    <location>
        <begin position="200"/>
        <end position="209"/>
    </location>
</feature>
<feature type="region of interest" description="Disordered" evidence="2">
    <location>
        <begin position="23"/>
        <end position="51"/>
    </location>
</feature>
<sequence>MSVAGNQYVTWYDPTTKEELKARRATTFQRGKGKGKGKASDADDGMQGMTDPDTVNFKTTVFNKVAKSFSALFSDHADRYERRKEAPVGWTTAGELGWLREEQDSQYMLMEELELKIEELKKELTQQQELVKAYEVKVAQHEEYLQYCMHWITMAQVFGDVPVAKERMKWKSGLAAFEEDKGEDKDEDEAMGEDAKGTVASGSRQADFQ</sequence>
<proteinExistence type="predicted"/>
<organism evidence="3 4">
    <name type="scientific">Trichoderma citrinoviride</name>
    <dbReference type="NCBI Taxonomy" id="58853"/>
    <lineage>
        <taxon>Eukaryota</taxon>
        <taxon>Fungi</taxon>
        <taxon>Dikarya</taxon>
        <taxon>Ascomycota</taxon>
        <taxon>Pezizomycotina</taxon>
        <taxon>Sordariomycetes</taxon>
        <taxon>Hypocreomycetidae</taxon>
        <taxon>Hypocreales</taxon>
        <taxon>Hypocreaceae</taxon>
        <taxon>Trichoderma</taxon>
    </lineage>
</organism>
<feature type="coiled-coil region" evidence="1">
    <location>
        <begin position="103"/>
        <end position="137"/>
    </location>
</feature>
<evidence type="ECO:0000256" key="2">
    <source>
        <dbReference type="SAM" id="MobiDB-lite"/>
    </source>
</evidence>
<name>A0A2T4BGS3_9HYPO</name>
<dbReference type="RefSeq" id="XP_024751844.1">
    <property type="nucleotide sequence ID" value="XM_024889775.1"/>
</dbReference>
<reference evidence="4" key="1">
    <citation type="submission" date="2016-07" db="EMBL/GenBank/DDBJ databases">
        <title>Multiple horizontal gene transfer events from other fungi enriched the ability of initially mycotrophic Trichoderma (Ascomycota) to feed on dead plant biomass.</title>
        <authorList>
            <consortium name="DOE Joint Genome Institute"/>
            <person name="Atanasova L."/>
            <person name="Chenthamara K."/>
            <person name="Zhang J."/>
            <person name="Grujic M."/>
            <person name="Henrissat B."/>
            <person name="Kuo A."/>
            <person name="Aerts A."/>
            <person name="Salamov A."/>
            <person name="Lipzen A."/>
            <person name="Labutti K."/>
            <person name="Barry K."/>
            <person name="Miao Y."/>
            <person name="Rahimi M.J."/>
            <person name="Shen Q."/>
            <person name="Grigoriev I.V."/>
            <person name="Kubicek C.P."/>
            <person name="Druzhinina I.S."/>
        </authorList>
    </citation>
    <scope>NUCLEOTIDE SEQUENCE [LARGE SCALE GENOMIC DNA]</scope>
    <source>
        <strain evidence="4">TUCIM 6016</strain>
    </source>
</reference>
<evidence type="ECO:0000313" key="4">
    <source>
        <dbReference type="Proteomes" id="UP000241546"/>
    </source>
</evidence>
<feature type="region of interest" description="Disordered" evidence="2">
    <location>
        <begin position="175"/>
        <end position="209"/>
    </location>
</feature>
<evidence type="ECO:0000313" key="3">
    <source>
        <dbReference type="EMBL" id="PTB68524.1"/>
    </source>
</evidence>
<accession>A0A2T4BGS3</accession>